<evidence type="ECO:0000313" key="4">
    <source>
        <dbReference type="Proteomes" id="UP001187315"/>
    </source>
</evidence>
<accession>A0AA88N4D2</accession>
<sequence>MPPKKSGKVKGNKAGPSKQERNPKPAVKGNKAGPSKQERNPKPVGLNTSSLCAVKGGAGQKNRPNPNPAQDQNDAKRMRTFLANMAAAPALAQPMVHVVHVPFPVGNVTSGRSDIYQPSAVRQNRFYNDDVTNNTAVPAQSHKIDNSQIGNENITDENLLFLKKKGVQLINRIKYVTEIVDHLDLTEEQAANVRAEKTEHQKMRMLLDYIRSTSAAENLVLSLWQCASDVMKDLIDECEHTFNILNDNTTCLV</sequence>
<evidence type="ECO:0000259" key="2">
    <source>
        <dbReference type="Pfam" id="PF00619"/>
    </source>
</evidence>
<feature type="domain" description="CARD" evidence="2">
    <location>
        <begin position="161"/>
        <end position="227"/>
    </location>
</feature>
<dbReference type="InterPro" id="IPR001315">
    <property type="entry name" value="CARD"/>
</dbReference>
<reference evidence="3" key="1">
    <citation type="submission" date="2023-08" db="EMBL/GenBank/DDBJ databases">
        <title>Pelteobagrus vachellii genome.</title>
        <authorList>
            <person name="Liu H."/>
        </authorList>
    </citation>
    <scope>NUCLEOTIDE SEQUENCE</scope>
    <source>
        <strain evidence="3">PRFRI_2022a</strain>
        <tissue evidence="3">Muscle</tissue>
    </source>
</reference>
<dbReference type="Gene3D" id="1.10.533.10">
    <property type="entry name" value="Death Domain, Fas"/>
    <property type="match status" value="1"/>
</dbReference>
<dbReference type="AlphaFoldDB" id="A0AA88N4D2"/>
<comment type="caution">
    <text evidence="3">The sequence shown here is derived from an EMBL/GenBank/DDBJ whole genome shotgun (WGS) entry which is preliminary data.</text>
</comment>
<dbReference type="EMBL" id="JAVHJS010000008">
    <property type="protein sequence ID" value="KAK2849657.1"/>
    <property type="molecule type" value="Genomic_DNA"/>
</dbReference>
<dbReference type="Pfam" id="PF00619">
    <property type="entry name" value="CARD"/>
    <property type="match status" value="1"/>
</dbReference>
<evidence type="ECO:0000256" key="1">
    <source>
        <dbReference type="SAM" id="MobiDB-lite"/>
    </source>
</evidence>
<keyword evidence="4" id="KW-1185">Reference proteome</keyword>
<organism evidence="3 4">
    <name type="scientific">Tachysurus vachellii</name>
    <name type="common">Darkbarbel catfish</name>
    <name type="synonym">Pelteobagrus vachellii</name>
    <dbReference type="NCBI Taxonomy" id="175792"/>
    <lineage>
        <taxon>Eukaryota</taxon>
        <taxon>Metazoa</taxon>
        <taxon>Chordata</taxon>
        <taxon>Craniata</taxon>
        <taxon>Vertebrata</taxon>
        <taxon>Euteleostomi</taxon>
        <taxon>Actinopterygii</taxon>
        <taxon>Neopterygii</taxon>
        <taxon>Teleostei</taxon>
        <taxon>Ostariophysi</taxon>
        <taxon>Siluriformes</taxon>
        <taxon>Bagridae</taxon>
        <taxon>Tachysurus</taxon>
    </lineage>
</organism>
<feature type="compositionally biased region" description="Polar residues" evidence="1">
    <location>
        <begin position="62"/>
        <end position="72"/>
    </location>
</feature>
<feature type="region of interest" description="Disordered" evidence="1">
    <location>
        <begin position="1"/>
        <end position="73"/>
    </location>
</feature>
<feature type="compositionally biased region" description="Basic residues" evidence="1">
    <location>
        <begin position="1"/>
        <end position="11"/>
    </location>
</feature>
<dbReference type="GO" id="GO:0042981">
    <property type="term" value="P:regulation of apoptotic process"/>
    <property type="evidence" value="ECO:0007669"/>
    <property type="project" value="InterPro"/>
</dbReference>
<proteinExistence type="predicted"/>
<name>A0AA88N4D2_TACVA</name>
<gene>
    <name evidence="3" type="ORF">Q7C36_008440</name>
</gene>
<protein>
    <recommendedName>
        <fullName evidence="2">CARD domain-containing protein</fullName>
    </recommendedName>
</protein>
<dbReference type="Proteomes" id="UP001187315">
    <property type="component" value="Unassembled WGS sequence"/>
</dbReference>
<evidence type="ECO:0000313" key="3">
    <source>
        <dbReference type="EMBL" id="KAK2849657.1"/>
    </source>
</evidence>
<dbReference type="SUPFAM" id="SSF47986">
    <property type="entry name" value="DEATH domain"/>
    <property type="match status" value="1"/>
</dbReference>
<dbReference type="InterPro" id="IPR011029">
    <property type="entry name" value="DEATH-like_dom_sf"/>
</dbReference>